<evidence type="ECO:0000313" key="3">
    <source>
        <dbReference type="Proteomes" id="UP001432322"/>
    </source>
</evidence>
<proteinExistence type="predicted"/>
<dbReference type="PROSITE" id="PS50097">
    <property type="entry name" value="BTB"/>
    <property type="match status" value="1"/>
</dbReference>
<reference evidence="2" key="1">
    <citation type="submission" date="2023-10" db="EMBL/GenBank/DDBJ databases">
        <title>Genome assembly of Pristionchus species.</title>
        <authorList>
            <person name="Yoshida K."/>
            <person name="Sommer R.J."/>
        </authorList>
    </citation>
    <scope>NUCLEOTIDE SEQUENCE</scope>
    <source>
        <strain evidence="2">RS5133</strain>
    </source>
</reference>
<protein>
    <recommendedName>
        <fullName evidence="1">BTB domain-containing protein</fullName>
    </recommendedName>
</protein>
<dbReference type="Gene3D" id="3.30.710.10">
    <property type="entry name" value="Potassium Channel Kv1.1, Chain A"/>
    <property type="match status" value="1"/>
</dbReference>
<organism evidence="2 3">
    <name type="scientific">Pristionchus fissidentatus</name>
    <dbReference type="NCBI Taxonomy" id="1538716"/>
    <lineage>
        <taxon>Eukaryota</taxon>
        <taxon>Metazoa</taxon>
        <taxon>Ecdysozoa</taxon>
        <taxon>Nematoda</taxon>
        <taxon>Chromadorea</taxon>
        <taxon>Rhabditida</taxon>
        <taxon>Rhabditina</taxon>
        <taxon>Diplogasteromorpha</taxon>
        <taxon>Diplogasteroidea</taxon>
        <taxon>Neodiplogasteridae</taxon>
        <taxon>Pristionchus</taxon>
    </lineage>
</organism>
<evidence type="ECO:0000313" key="2">
    <source>
        <dbReference type="EMBL" id="GMT34203.1"/>
    </source>
</evidence>
<dbReference type="SUPFAM" id="SSF54695">
    <property type="entry name" value="POZ domain"/>
    <property type="match status" value="1"/>
</dbReference>
<dbReference type="EMBL" id="BTSY01000006">
    <property type="protein sequence ID" value="GMT34203.1"/>
    <property type="molecule type" value="Genomic_DNA"/>
</dbReference>
<sequence>QQPQQLQPSIVLSTRSTRLLIHLLSPDCSLSLSEDKKSLFCSSSTDKPLSKIELSLKGTDGELMTSPLFSSFHQGGRQGSIRIDSFFPLIFGDEDDIELLSNKILSWVGYLWPCPAYRMEVLAEFGGDLQAPRLDPIYSASSMVDGDTVVASREFLSLRSPFFLTLFYGDFVEKNKNVYEIKEVSVDDFRFFMTQHANMPTTGISHRSTEPSPLSRSPIDSMWCTSIIECYRTSRPLIFPLICYRIRSFWLEDSPRIRNCS</sequence>
<keyword evidence="3" id="KW-1185">Reference proteome</keyword>
<dbReference type="InterPro" id="IPR000210">
    <property type="entry name" value="BTB/POZ_dom"/>
</dbReference>
<dbReference type="AlphaFoldDB" id="A0AAV5WS97"/>
<dbReference type="CDD" id="cd18186">
    <property type="entry name" value="BTB_POZ_ZBTB_KLHL-like"/>
    <property type="match status" value="1"/>
</dbReference>
<dbReference type="Pfam" id="PF00651">
    <property type="entry name" value="BTB"/>
    <property type="match status" value="1"/>
</dbReference>
<dbReference type="Proteomes" id="UP001432322">
    <property type="component" value="Unassembled WGS sequence"/>
</dbReference>
<feature type="non-terminal residue" evidence="2">
    <location>
        <position position="261"/>
    </location>
</feature>
<comment type="caution">
    <text evidence="2">The sequence shown here is derived from an EMBL/GenBank/DDBJ whole genome shotgun (WGS) entry which is preliminary data.</text>
</comment>
<feature type="non-terminal residue" evidence="2">
    <location>
        <position position="1"/>
    </location>
</feature>
<accession>A0AAV5WS97</accession>
<dbReference type="InterPro" id="IPR011333">
    <property type="entry name" value="SKP1/BTB/POZ_sf"/>
</dbReference>
<feature type="domain" description="BTB" evidence="1">
    <location>
        <begin position="134"/>
        <end position="193"/>
    </location>
</feature>
<evidence type="ECO:0000259" key="1">
    <source>
        <dbReference type="PROSITE" id="PS50097"/>
    </source>
</evidence>
<name>A0AAV5WS97_9BILA</name>
<gene>
    <name evidence="2" type="ORF">PFISCL1PPCAC_25500</name>
</gene>